<keyword evidence="1" id="KW-0472">Membrane</keyword>
<accession>A0ABW6I5Z5</accession>
<organism evidence="2 3">
    <name type="scientific">Flavobacterium zhoui</name>
    <dbReference type="NCBI Taxonomy" id="3230414"/>
    <lineage>
        <taxon>Bacteria</taxon>
        <taxon>Pseudomonadati</taxon>
        <taxon>Bacteroidota</taxon>
        <taxon>Flavobacteriia</taxon>
        <taxon>Flavobacteriales</taxon>
        <taxon>Flavobacteriaceae</taxon>
        <taxon>Flavobacterium</taxon>
    </lineage>
</organism>
<feature type="transmembrane region" description="Helical" evidence="1">
    <location>
        <begin position="40"/>
        <end position="59"/>
    </location>
</feature>
<protein>
    <submittedName>
        <fullName evidence="2">Uncharacterized protein</fullName>
    </submittedName>
</protein>
<proteinExistence type="predicted"/>
<keyword evidence="1" id="KW-0812">Transmembrane</keyword>
<comment type="caution">
    <text evidence="2">The sequence shown here is derived from an EMBL/GenBank/DDBJ whole genome shotgun (WGS) entry which is preliminary data.</text>
</comment>
<dbReference type="Proteomes" id="UP001600107">
    <property type="component" value="Unassembled WGS sequence"/>
</dbReference>
<reference evidence="2 3" key="1">
    <citation type="submission" date="2024-06" db="EMBL/GenBank/DDBJ databases">
        <title>Flavobacterium spp. isolated from glacier.</title>
        <authorList>
            <person name="Han D."/>
        </authorList>
    </citation>
    <scope>NUCLEOTIDE SEQUENCE [LARGE SCALE GENOMIC DNA]</scope>
    <source>
        <strain evidence="2 3">ZS1P70</strain>
    </source>
</reference>
<keyword evidence="1" id="KW-1133">Transmembrane helix</keyword>
<sequence length="76" mass="8680">MKEFFRLKSFQNILYWLFLLGIILGATIASTVANSGNFKLTNFVLLFMVPLFFLSKGLYKNSNLFFADLKSITSKS</sequence>
<evidence type="ECO:0000256" key="1">
    <source>
        <dbReference type="SAM" id="Phobius"/>
    </source>
</evidence>
<evidence type="ECO:0000313" key="2">
    <source>
        <dbReference type="EMBL" id="MFE3871215.1"/>
    </source>
</evidence>
<name>A0ABW6I5Z5_9FLAO</name>
<dbReference type="RefSeq" id="WP_379851593.1">
    <property type="nucleotide sequence ID" value="NZ_JBHZPY010000005.1"/>
</dbReference>
<dbReference type="EMBL" id="JBHZPY010000005">
    <property type="protein sequence ID" value="MFE3871215.1"/>
    <property type="molecule type" value="Genomic_DNA"/>
</dbReference>
<gene>
    <name evidence="2" type="ORF">ACFX5F_08250</name>
</gene>
<keyword evidence="3" id="KW-1185">Reference proteome</keyword>
<evidence type="ECO:0000313" key="3">
    <source>
        <dbReference type="Proteomes" id="UP001600107"/>
    </source>
</evidence>
<feature type="transmembrane region" description="Helical" evidence="1">
    <location>
        <begin position="12"/>
        <end position="34"/>
    </location>
</feature>